<dbReference type="EMBL" id="JACASE010000015">
    <property type="protein sequence ID" value="KAF6404980.1"/>
    <property type="molecule type" value="Genomic_DNA"/>
</dbReference>
<name>A0A7J8C2C8_ROUAE</name>
<organism evidence="2 3">
    <name type="scientific">Rousettus aegyptiacus</name>
    <name type="common">Egyptian fruit bat</name>
    <name type="synonym">Pteropus aegyptiacus</name>
    <dbReference type="NCBI Taxonomy" id="9407"/>
    <lineage>
        <taxon>Eukaryota</taxon>
        <taxon>Metazoa</taxon>
        <taxon>Chordata</taxon>
        <taxon>Craniata</taxon>
        <taxon>Vertebrata</taxon>
        <taxon>Euteleostomi</taxon>
        <taxon>Mammalia</taxon>
        <taxon>Eutheria</taxon>
        <taxon>Laurasiatheria</taxon>
        <taxon>Chiroptera</taxon>
        <taxon>Yinpterochiroptera</taxon>
        <taxon>Pteropodoidea</taxon>
        <taxon>Pteropodidae</taxon>
        <taxon>Rousettinae</taxon>
        <taxon>Rousettus</taxon>
    </lineage>
</organism>
<evidence type="ECO:0000313" key="3">
    <source>
        <dbReference type="Proteomes" id="UP000593571"/>
    </source>
</evidence>
<feature type="region of interest" description="Disordered" evidence="1">
    <location>
        <begin position="1"/>
        <end position="38"/>
    </location>
</feature>
<feature type="compositionally biased region" description="Low complexity" evidence="1">
    <location>
        <begin position="19"/>
        <end position="30"/>
    </location>
</feature>
<evidence type="ECO:0000256" key="1">
    <source>
        <dbReference type="SAM" id="MobiDB-lite"/>
    </source>
</evidence>
<keyword evidence="3" id="KW-1185">Reference proteome</keyword>
<reference evidence="2 3" key="1">
    <citation type="journal article" date="2020" name="Nature">
        <title>Six reference-quality genomes reveal evolution of bat adaptations.</title>
        <authorList>
            <person name="Jebb D."/>
            <person name="Huang Z."/>
            <person name="Pippel M."/>
            <person name="Hughes G.M."/>
            <person name="Lavrichenko K."/>
            <person name="Devanna P."/>
            <person name="Winkler S."/>
            <person name="Jermiin L.S."/>
            <person name="Skirmuntt E.C."/>
            <person name="Katzourakis A."/>
            <person name="Burkitt-Gray L."/>
            <person name="Ray D.A."/>
            <person name="Sullivan K.A.M."/>
            <person name="Roscito J.G."/>
            <person name="Kirilenko B.M."/>
            <person name="Davalos L.M."/>
            <person name="Corthals A.P."/>
            <person name="Power M.L."/>
            <person name="Jones G."/>
            <person name="Ransome R.D."/>
            <person name="Dechmann D.K.N."/>
            <person name="Locatelli A.G."/>
            <person name="Puechmaille S.J."/>
            <person name="Fedrigo O."/>
            <person name="Jarvis E.D."/>
            <person name="Hiller M."/>
            <person name="Vernes S.C."/>
            <person name="Myers E.W."/>
            <person name="Teeling E.C."/>
        </authorList>
    </citation>
    <scope>NUCLEOTIDE SEQUENCE [LARGE SCALE GENOMIC DNA]</scope>
    <source>
        <strain evidence="2">MRouAeg1</strain>
        <tissue evidence="2">Muscle</tissue>
    </source>
</reference>
<feature type="region of interest" description="Disordered" evidence="1">
    <location>
        <begin position="161"/>
        <end position="180"/>
    </location>
</feature>
<accession>A0A7J8C2C8</accession>
<comment type="caution">
    <text evidence="2">The sequence shown here is derived from an EMBL/GenBank/DDBJ whole genome shotgun (WGS) entry which is preliminary data.</text>
</comment>
<sequence length="180" mass="19560">MPRHIEDEPACRGGRRSGRPAPGRAAPSPTARERVSRCRPRSSHLHLLAAIYLVPTVLALRNLFKNRWPGPGRRLVPSVSSTKGTAQWGEESRDLWGRHVRPHARIPNTAHGSVDALYGPRTPAEAFPTAHAVCLPVCLRQESTRSSRSGTPQKTCVLPKTQAAVAPTRPSSDVAPHVCS</sequence>
<dbReference type="AlphaFoldDB" id="A0A7J8C2C8"/>
<gene>
    <name evidence="2" type="ORF">HJG63_009309</name>
</gene>
<feature type="compositionally biased region" description="Basic and acidic residues" evidence="1">
    <location>
        <begin position="1"/>
        <end position="10"/>
    </location>
</feature>
<protein>
    <submittedName>
        <fullName evidence="2">Uncharacterized protein</fullName>
    </submittedName>
</protein>
<dbReference type="Proteomes" id="UP000593571">
    <property type="component" value="Unassembled WGS sequence"/>
</dbReference>
<proteinExistence type="predicted"/>
<evidence type="ECO:0000313" key="2">
    <source>
        <dbReference type="EMBL" id="KAF6404980.1"/>
    </source>
</evidence>